<dbReference type="Pfam" id="PF07748">
    <property type="entry name" value="Glyco_hydro_38C"/>
    <property type="match status" value="1"/>
</dbReference>
<dbReference type="InterPro" id="IPR027291">
    <property type="entry name" value="Glyco_hydro_38_N_sf"/>
</dbReference>
<keyword evidence="3" id="KW-0378">Hydrolase</keyword>
<dbReference type="PANTHER" id="PTHR46017:SF1">
    <property type="entry name" value="ALPHA-MANNOSIDASE 2C1"/>
    <property type="match status" value="1"/>
</dbReference>
<dbReference type="InterPro" id="IPR011013">
    <property type="entry name" value="Gal_mutarotase_sf_dom"/>
</dbReference>
<feature type="signal peptide" evidence="5">
    <location>
        <begin position="1"/>
        <end position="35"/>
    </location>
</feature>
<dbReference type="Gene3D" id="2.60.40.2220">
    <property type="match status" value="1"/>
</dbReference>
<keyword evidence="2" id="KW-0479">Metal-binding</keyword>
<dbReference type="SUPFAM" id="SSF88713">
    <property type="entry name" value="Glycoside hydrolase/deacetylase"/>
    <property type="match status" value="1"/>
</dbReference>
<comment type="similarity">
    <text evidence="1">Belongs to the glycosyl hydrolase 38 family.</text>
</comment>
<dbReference type="InterPro" id="IPR011682">
    <property type="entry name" value="Glyco_hydro_38_C"/>
</dbReference>
<protein>
    <submittedName>
        <fullName evidence="7">Alpha-mannosidase</fullName>
    </submittedName>
</protein>
<dbReference type="FunFam" id="1.20.1270.50:FF:000004">
    <property type="entry name" value="alpha-mannosidase 2C1 isoform X1"/>
    <property type="match status" value="1"/>
</dbReference>
<keyword evidence="5" id="KW-0732">Signal</keyword>
<reference evidence="7" key="1">
    <citation type="journal article" date="2018" name="Front. Microbiol.">
        <title>Hydrolytic Capabilities as a Key to Environmental Success: Chitinolytic and Cellulolytic Acidobacteria From Acidic Sub-arctic Soils and Boreal Peatlands.</title>
        <authorList>
            <person name="Belova S.E."/>
            <person name="Ravin N.V."/>
            <person name="Pankratov T.A."/>
            <person name="Rakitin A.L."/>
            <person name="Ivanova A.A."/>
            <person name="Beletsky A.V."/>
            <person name="Mardanov A.V."/>
            <person name="Sinninghe Damste J.S."/>
            <person name="Dedysh S.N."/>
        </authorList>
    </citation>
    <scope>NUCLEOTIDE SEQUENCE [LARGE SCALE GENOMIC DNA]</scope>
    <source>
        <strain evidence="7">SBC82</strain>
    </source>
</reference>
<dbReference type="AlphaFoldDB" id="A0A2Z5FXS7"/>
<feature type="domain" description="Glycoside hydrolase family 38 central" evidence="6">
    <location>
        <begin position="563"/>
        <end position="640"/>
    </location>
</feature>
<dbReference type="GO" id="GO:0004559">
    <property type="term" value="F:alpha-mannosidase activity"/>
    <property type="evidence" value="ECO:0007669"/>
    <property type="project" value="InterPro"/>
</dbReference>
<gene>
    <name evidence="7" type="ORF">ACPOL_2369</name>
</gene>
<evidence type="ECO:0000259" key="6">
    <source>
        <dbReference type="SMART" id="SM00872"/>
    </source>
</evidence>
<name>A0A2Z5FXS7_9BACT</name>
<dbReference type="Gene3D" id="1.20.1270.50">
    <property type="entry name" value="Glycoside hydrolase family 38, central domain"/>
    <property type="match status" value="1"/>
</dbReference>
<dbReference type="GO" id="GO:0009313">
    <property type="term" value="P:oligosaccharide catabolic process"/>
    <property type="evidence" value="ECO:0007669"/>
    <property type="project" value="TreeGrafter"/>
</dbReference>
<proteinExistence type="inferred from homology"/>
<organism evidence="7 8">
    <name type="scientific">Acidisarcina polymorpha</name>
    <dbReference type="NCBI Taxonomy" id="2211140"/>
    <lineage>
        <taxon>Bacteria</taxon>
        <taxon>Pseudomonadati</taxon>
        <taxon>Acidobacteriota</taxon>
        <taxon>Terriglobia</taxon>
        <taxon>Terriglobales</taxon>
        <taxon>Acidobacteriaceae</taxon>
        <taxon>Acidisarcina</taxon>
    </lineage>
</organism>
<dbReference type="RefSeq" id="WP_236657394.1">
    <property type="nucleotide sequence ID" value="NZ_CP030840.1"/>
</dbReference>
<dbReference type="PANTHER" id="PTHR46017">
    <property type="entry name" value="ALPHA-MANNOSIDASE 2C1"/>
    <property type="match status" value="1"/>
</dbReference>
<accession>A0A2Z5FXS7</accession>
<keyword evidence="4" id="KW-0326">Glycosidase</keyword>
<dbReference type="Gene3D" id="3.20.110.10">
    <property type="entry name" value="Glycoside hydrolase 38, N terminal domain"/>
    <property type="match status" value="1"/>
</dbReference>
<evidence type="ECO:0000256" key="2">
    <source>
        <dbReference type="ARBA" id="ARBA00022723"/>
    </source>
</evidence>
<dbReference type="GO" id="GO:0046872">
    <property type="term" value="F:metal ion binding"/>
    <property type="evidence" value="ECO:0007669"/>
    <property type="project" value="UniProtKB-KW"/>
</dbReference>
<dbReference type="Proteomes" id="UP000253606">
    <property type="component" value="Chromosome"/>
</dbReference>
<dbReference type="InterPro" id="IPR011330">
    <property type="entry name" value="Glyco_hydro/deAcase_b/a-brl"/>
</dbReference>
<evidence type="ECO:0000256" key="4">
    <source>
        <dbReference type="ARBA" id="ARBA00023295"/>
    </source>
</evidence>
<dbReference type="Gene3D" id="2.60.120.260">
    <property type="entry name" value="Galactose-binding domain-like"/>
    <property type="match status" value="1"/>
</dbReference>
<dbReference type="InterPro" id="IPR015341">
    <property type="entry name" value="Glyco_hydro_38_cen"/>
</dbReference>
<dbReference type="KEGG" id="abas:ACPOL_2369"/>
<dbReference type="InterPro" id="IPR041147">
    <property type="entry name" value="GH38_C"/>
</dbReference>
<feature type="chain" id="PRO_5016291725" evidence="5">
    <location>
        <begin position="36"/>
        <end position="1114"/>
    </location>
</feature>
<dbReference type="SUPFAM" id="SSF74650">
    <property type="entry name" value="Galactose mutarotase-like"/>
    <property type="match status" value="1"/>
</dbReference>
<sequence>MNSRRRRFLPMTGFSKLSAMAIVAVAMLSVLPCFAQSPEEVAKLTQALPANTRTVVDRLDELNELPLASWRFHSGDVPHGEATTLDDSSWQLVEPKSNAAKDAAWYRKEVEVPKTLHGYDLTGTRIWFQFHAYANGPMPQIIYFNGRRVAMGDDLEPIVLFDDAKPGDKILIAVKLLQTVDDKRFGGADARIDFAASRPNPEDLRKEFLSAAVLLPSLAPGSSTQIDTLTKAMESVDLKSLAAADQKTFDASLVSAQSQMETLRPLLQQTTLHLTGNSHIDAAWLWPWTETVDAVKRTFGTAAQLMNEYPSYTYTQSAAQYNQWMADKYPALNDQIKQRLAEGRWEIVGGMWIEPDLNMPDGESLVRQLLVGQATFKKLYGVTTRIGWNPDSFGYNWQLPQIYKRSGLDYFVTQKMTWNDTNQLPFKLFWWESPDGSKVLTYFPHDYANNNLNPVRLSADLATARERSPGMTEMMDLYGIGDHGGGPTRSVLDEGLHWMEPGKVVPKMEFGTAQPFFSKVEKQINPDSPTWNYVSIAKGDTKLPAPAAGQMSIPTWKDELYFEYHRGVMTTQADHKRNMRESEEWLLNAEKYSSLAWLDGRPYPAAELTDAWKQVLFNQFHDLAAGSGIGIIYKEAQRDYDRVRWTANETSHGALETLEAKVDTRTKAGVPVFVFNSLAWERSGEVAVDVELPSSAESLSVLDNHGKVLPSKVISHEPGTNRYHVMVQAGMVPSIGYKVLQVVPGTRSFDSDLKANGTTIENSALRVTVDPQTGCITSIFDKKANFETLAAGACGNELQAFKDTPKDYDAWNIDPGTLDQPPTLIHAVDSVKVVESGPMRASIQVARTWQSSKFVQEISLDAGGDEVKVTNDIDWHETHVLLKAAFPVAATSDNATYEIPYGTISRPTTRNNSWEKAKFEVPALRWGDLGNAQQGLSLINESKYGYDAVGNVLRLSLLRSPVWPDPDADREHHHFVYALYPHSGDWKQAFTERRGYELNYKLTAIQVPTHSGQMPAEHSFFGVHGDNVVLTAIKKTEDGNGLLFRFFEWAGKDGQVTLHVPDGATSATVTNLMETPEGSPLTVSGGDVTVPVTPYQIQTVRVDYPAQQSAGSGQ</sequence>
<dbReference type="Gene3D" id="2.70.98.30">
    <property type="entry name" value="Golgi alpha-mannosidase II, domain 4"/>
    <property type="match status" value="1"/>
</dbReference>
<dbReference type="Pfam" id="PF17677">
    <property type="entry name" value="Glyco_hydro38C2"/>
    <property type="match status" value="1"/>
</dbReference>
<evidence type="ECO:0000256" key="3">
    <source>
        <dbReference type="ARBA" id="ARBA00022801"/>
    </source>
</evidence>
<dbReference type="Pfam" id="PF01074">
    <property type="entry name" value="Glyco_hydro_38N"/>
    <property type="match status" value="1"/>
</dbReference>
<keyword evidence="8" id="KW-1185">Reference proteome</keyword>
<dbReference type="InterPro" id="IPR000602">
    <property type="entry name" value="Glyco_hydro_38_N"/>
</dbReference>
<evidence type="ECO:0000313" key="8">
    <source>
        <dbReference type="Proteomes" id="UP000253606"/>
    </source>
</evidence>
<dbReference type="InterPro" id="IPR028995">
    <property type="entry name" value="Glyco_hydro_57/38_cen_sf"/>
</dbReference>
<evidence type="ECO:0000313" key="7">
    <source>
        <dbReference type="EMBL" id="AXC11693.1"/>
    </source>
</evidence>
<dbReference type="InterPro" id="IPR037094">
    <property type="entry name" value="Glyco_hydro_38_cen_sf"/>
</dbReference>
<evidence type="ECO:0000256" key="5">
    <source>
        <dbReference type="SAM" id="SignalP"/>
    </source>
</evidence>
<dbReference type="SUPFAM" id="SSF88688">
    <property type="entry name" value="Families 57/38 glycoside transferase middle domain"/>
    <property type="match status" value="1"/>
</dbReference>
<dbReference type="GO" id="GO:0006013">
    <property type="term" value="P:mannose metabolic process"/>
    <property type="evidence" value="ECO:0007669"/>
    <property type="project" value="InterPro"/>
</dbReference>
<dbReference type="Pfam" id="PF09261">
    <property type="entry name" value="Alpha-mann_mid"/>
    <property type="match status" value="1"/>
</dbReference>
<dbReference type="EMBL" id="CP030840">
    <property type="protein sequence ID" value="AXC11693.1"/>
    <property type="molecule type" value="Genomic_DNA"/>
</dbReference>
<evidence type="ECO:0000256" key="1">
    <source>
        <dbReference type="ARBA" id="ARBA00009792"/>
    </source>
</evidence>
<dbReference type="SMART" id="SM00872">
    <property type="entry name" value="Alpha-mann_mid"/>
    <property type="match status" value="1"/>
</dbReference>
<dbReference type="GO" id="GO:0030246">
    <property type="term" value="F:carbohydrate binding"/>
    <property type="evidence" value="ECO:0007669"/>
    <property type="project" value="InterPro"/>
</dbReference>
<dbReference type="CDD" id="cd10789">
    <property type="entry name" value="GH38N_AMII_ER_cytosolic"/>
    <property type="match status" value="1"/>
</dbReference>